<dbReference type="SUPFAM" id="SSF58104">
    <property type="entry name" value="Methyl-accepting chemotaxis protein (MCP) signaling domain"/>
    <property type="match status" value="1"/>
</dbReference>
<dbReference type="InterPro" id="IPR004089">
    <property type="entry name" value="MCPsignal_dom"/>
</dbReference>
<dbReference type="Gene3D" id="3.30.450.20">
    <property type="entry name" value="PAS domain"/>
    <property type="match status" value="1"/>
</dbReference>
<dbReference type="PROSITE" id="PS50111">
    <property type="entry name" value="CHEMOTAXIS_TRANSDUC_2"/>
    <property type="match status" value="1"/>
</dbReference>
<keyword evidence="7" id="KW-1133">Transmembrane helix</keyword>
<dbReference type="CDD" id="cd12913">
    <property type="entry name" value="PDC1_MCP_like"/>
    <property type="match status" value="1"/>
</dbReference>
<sequence length="719" mass="77096">MVVKSIQQKIALIGGLCLLATAGILVGYGVYSSHSTQSLVSERVESQAEAAALEELEILAGKYAGDIRAKFDTALDTARTMANVFAVAQSGADLDLERSHVNAILLKVLEENPEFNGTYSCWEPNTIDGRDAAFRGTGDGNNDQTGRFTPYWTRDPSGKIDVQALVEYDSEERHPNGVMKGGWYINPKRTGRESILAPLPYVVQGKQVWLATLSVPIMVNGRFQGVAGTDYDLDFVQRISRQISQNIYDGEGDVAIVSEQGLVIAASAHPEHIGQPLKAIDPQGWQQSLEIIKQEKALARVDDESGMIEVFFPIKLGRTGTTWSVMLSVDARLVLAKAYALRDDMATQGQRGTLMQVLVSVLVALLAMAVLWFAARSIAGPIRRAAGLAHAIQTGDLSQRLTHTSQDEIGQLARSLDTMADSLQDRAELAEQISRGNLDLDVALASEQDQLGIALKRMVDNLNNLVSQVQSGASLITEKAQTVSGLSQDFASGATQSAASVTQISATIGQMADQIRQSADKAERANALSKNAEASARDGDRLMEELRTAMQQIEQSGQDITKITQVIEEIAAQTNLLALNAAIEAARAGEHGRGFAVVADEVRQLAARSAEAAQQTAQLIQSTATRTTKGLELTDETASALQTIVSGSSETSSLVGDIALAANEQASGVEQLSDAISQIDEVINHNSNSAEQSSMAAHTLTEQAAQLEQLIATFKVRTR</sequence>
<dbReference type="InterPro" id="IPR051310">
    <property type="entry name" value="MCP_chemotaxis"/>
</dbReference>
<dbReference type="GO" id="GO:0005886">
    <property type="term" value="C:plasma membrane"/>
    <property type="evidence" value="ECO:0007669"/>
    <property type="project" value="TreeGrafter"/>
</dbReference>
<comment type="similarity">
    <text evidence="4">Belongs to the methyl-accepting chemotaxis (MCP) protein family.</text>
</comment>
<evidence type="ECO:0000259" key="8">
    <source>
        <dbReference type="PROSITE" id="PS50111"/>
    </source>
</evidence>
<feature type="transmembrane region" description="Helical" evidence="7">
    <location>
        <begin position="12"/>
        <end position="31"/>
    </location>
</feature>
<evidence type="ECO:0000256" key="3">
    <source>
        <dbReference type="ARBA" id="ARBA00023224"/>
    </source>
</evidence>
<organism evidence="10 11">
    <name type="scientific">Marichromatium gracile</name>
    <name type="common">Chromatium gracile</name>
    <dbReference type="NCBI Taxonomy" id="1048"/>
    <lineage>
        <taxon>Bacteria</taxon>
        <taxon>Pseudomonadati</taxon>
        <taxon>Pseudomonadota</taxon>
        <taxon>Gammaproteobacteria</taxon>
        <taxon>Chromatiales</taxon>
        <taxon>Chromatiaceae</taxon>
        <taxon>Marichromatium</taxon>
    </lineage>
</organism>
<dbReference type="Pfam" id="PF00015">
    <property type="entry name" value="MCPsignal"/>
    <property type="match status" value="1"/>
</dbReference>
<keyword evidence="7" id="KW-0472">Membrane</keyword>
<dbReference type="PROSITE" id="PS50885">
    <property type="entry name" value="HAMP"/>
    <property type="match status" value="1"/>
</dbReference>
<keyword evidence="3 5" id="KW-0807">Transducer</keyword>
<dbReference type="PANTHER" id="PTHR43531:SF11">
    <property type="entry name" value="METHYL-ACCEPTING CHEMOTAXIS PROTEIN 3"/>
    <property type="match status" value="1"/>
</dbReference>
<dbReference type="Pfam" id="PF00672">
    <property type="entry name" value="HAMP"/>
    <property type="match status" value="1"/>
</dbReference>
<dbReference type="CDD" id="cd11386">
    <property type="entry name" value="MCP_signal"/>
    <property type="match status" value="1"/>
</dbReference>
<evidence type="ECO:0000256" key="2">
    <source>
        <dbReference type="ARBA" id="ARBA00022500"/>
    </source>
</evidence>
<dbReference type="InterPro" id="IPR003660">
    <property type="entry name" value="HAMP_dom"/>
</dbReference>
<proteinExistence type="inferred from homology"/>
<evidence type="ECO:0000256" key="6">
    <source>
        <dbReference type="SAM" id="MobiDB-lite"/>
    </source>
</evidence>
<evidence type="ECO:0000256" key="5">
    <source>
        <dbReference type="PROSITE-ProRule" id="PRU00284"/>
    </source>
</evidence>
<evidence type="ECO:0000313" key="10">
    <source>
        <dbReference type="EMBL" id="TCW33215.1"/>
    </source>
</evidence>
<evidence type="ECO:0000256" key="7">
    <source>
        <dbReference type="SAM" id="Phobius"/>
    </source>
</evidence>
<evidence type="ECO:0000313" key="11">
    <source>
        <dbReference type="Proteomes" id="UP000295247"/>
    </source>
</evidence>
<dbReference type="PANTHER" id="PTHR43531">
    <property type="entry name" value="PROTEIN ICFG"/>
    <property type="match status" value="1"/>
</dbReference>
<dbReference type="Pfam" id="PF22673">
    <property type="entry name" value="MCP-like_PDC_1"/>
    <property type="match status" value="1"/>
</dbReference>
<keyword evidence="2" id="KW-0145">Chemotaxis</keyword>
<dbReference type="Gene3D" id="6.10.340.10">
    <property type="match status" value="1"/>
</dbReference>
<gene>
    <name evidence="10" type="ORF">EDC29_11655</name>
</gene>
<evidence type="ECO:0000259" key="9">
    <source>
        <dbReference type="PROSITE" id="PS50885"/>
    </source>
</evidence>
<dbReference type="Gene3D" id="1.10.287.950">
    <property type="entry name" value="Methyl-accepting chemotaxis protein"/>
    <property type="match status" value="1"/>
</dbReference>
<comment type="subcellular location">
    <subcellularLocation>
        <location evidence="1">Membrane</location>
    </subcellularLocation>
</comment>
<dbReference type="Proteomes" id="UP000295247">
    <property type="component" value="Unassembled WGS sequence"/>
</dbReference>
<evidence type="ECO:0000256" key="4">
    <source>
        <dbReference type="ARBA" id="ARBA00029447"/>
    </source>
</evidence>
<reference evidence="10 11" key="1">
    <citation type="submission" date="2019-03" db="EMBL/GenBank/DDBJ databases">
        <title>Genomic Encyclopedia of Type Strains, Phase IV (KMG-IV): sequencing the most valuable type-strain genomes for metagenomic binning, comparative biology and taxonomic classification.</title>
        <authorList>
            <person name="Goeker M."/>
        </authorList>
    </citation>
    <scope>NUCLEOTIDE SEQUENCE [LARGE SCALE GENOMIC DNA]</scope>
    <source>
        <strain evidence="10 11">DSM 203</strain>
    </source>
</reference>
<dbReference type="GO" id="GO:0007165">
    <property type="term" value="P:signal transduction"/>
    <property type="evidence" value="ECO:0007669"/>
    <property type="project" value="UniProtKB-KW"/>
</dbReference>
<dbReference type="FunFam" id="1.10.287.950:FF:000001">
    <property type="entry name" value="Methyl-accepting chemotaxis sensory transducer"/>
    <property type="match status" value="1"/>
</dbReference>
<dbReference type="GO" id="GO:0006935">
    <property type="term" value="P:chemotaxis"/>
    <property type="evidence" value="ECO:0007669"/>
    <property type="project" value="UniProtKB-KW"/>
</dbReference>
<keyword evidence="7" id="KW-0812">Transmembrane</keyword>
<feature type="transmembrane region" description="Helical" evidence="7">
    <location>
        <begin position="354"/>
        <end position="375"/>
    </location>
</feature>
<dbReference type="GO" id="GO:0004888">
    <property type="term" value="F:transmembrane signaling receptor activity"/>
    <property type="evidence" value="ECO:0007669"/>
    <property type="project" value="TreeGrafter"/>
</dbReference>
<evidence type="ECO:0000256" key="1">
    <source>
        <dbReference type="ARBA" id="ARBA00004370"/>
    </source>
</evidence>
<feature type="domain" description="Methyl-accepting transducer" evidence="8">
    <location>
        <begin position="472"/>
        <end position="701"/>
    </location>
</feature>
<accession>A0A4R4A4W7</accession>
<dbReference type="CDD" id="cd06225">
    <property type="entry name" value="HAMP"/>
    <property type="match status" value="1"/>
</dbReference>
<name>A0A4R4A4W7_MARGR</name>
<protein>
    <submittedName>
        <fullName evidence="10">Methyl-accepting chemotaxis sensory transducer with Cache sensor</fullName>
    </submittedName>
</protein>
<dbReference type="AlphaFoldDB" id="A0A4R4A4W7"/>
<dbReference type="RefSeq" id="WP_123142686.1">
    <property type="nucleotide sequence ID" value="NZ_NRRH01000064.1"/>
</dbReference>
<dbReference type="EMBL" id="SMDC01000016">
    <property type="protein sequence ID" value="TCW33215.1"/>
    <property type="molecule type" value="Genomic_DNA"/>
</dbReference>
<feature type="region of interest" description="Disordered" evidence="6">
    <location>
        <begin position="519"/>
        <end position="538"/>
    </location>
</feature>
<dbReference type="SMART" id="SM00304">
    <property type="entry name" value="HAMP"/>
    <property type="match status" value="2"/>
</dbReference>
<dbReference type="SMART" id="SM00283">
    <property type="entry name" value="MA"/>
    <property type="match status" value="1"/>
</dbReference>
<feature type="domain" description="HAMP" evidence="9">
    <location>
        <begin position="376"/>
        <end position="428"/>
    </location>
</feature>
<comment type="caution">
    <text evidence="10">The sequence shown here is derived from an EMBL/GenBank/DDBJ whole genome shotgun (WGS) entry which is preliminary data.</text>
</comment>